<dbReference type="PROSITE" id="PS50920">
    <property type="entry name" value="SOLCAR"/>
    <property type="match status" value="3"/>
</dbReference>
<comment type="similarity">
    <text evidence="2 10">Belongs to the mitochondrial carrier (TC 2.A.29) family.</text>
</comment>
<dbReference type="PRINTS" id="PR00926">
    <property type="entry name" value="MITOCARRIER"/>
</dbReference>
<keyword evidence="7" id="KW-0496">Mitochondrion</keyword>
<keyword evidence="12" id="KW-1185">Reference proteome</keyword>
<evidence type="ECO:0000256" key="10">
    <source>
        <dbReference type="RuleBase" id="RU000488"/>
    </source>
</evidence>
<comment type="caution">
    <text evidence="11">The sequence shown here is derived from an EMBL/GenBank/DDBJ whole genome shotgun (WGS) entry which is preliminary data.</text>
</comment>
<keyword evidence="4 9" id="KW-0812">Transmembrane</keyword>
<evidence type="ECO:0000256" key="6">
    <source>
        <dbReference type="ARBA" id="ARBA00022792"/>
    </source>
</evidence>
<comment type="subcellular location">
    <subcellularLocation>
        <location evidence="1">Mitochondrion inner membrane</location>
        <topology evidence="1">Multi-pass membrane protein</topology>
    </subcellularLocation>
</comment>
<keyword evidence="3 10" id="KW-0813">Transport</keyword>
<protein>
    <recommendedName>
        <fullName evidence="13">Graves disease carrier protein</fullName>
    </recommendedName>
</protein>
<dbReference type="EMBL" id="JACVVK020000206">
    <property type="protein sequence ID" value="KAK7484687.1"/>
    <property type="molecule type" value="Genomic_DNA"/>
</dbReference>
<evidence type="ECO:0000256" key="4">
    <source>
        <dbReference type="ARBA" id="ARBA00022692"/>
    </source>
</evidence>
<evidence type="ECO:0000313" key="11">
    <source>
        <dbReference type="EMBL" id="KAK7484687.1"/>
    </source>
</evidence>
<accession>A0ABD0KCJ7</accession>
<dbReference type="SUPFAM" id="SSF103506">
    <property type="entry name" value="Mitochondrial carrier"/>
    <property type="match status" value="1"/>
</dbReference>
<evidence type="ECO:0000256" key="7">
    <source>
        <dbReference type="ARBA" id="ARBA00023128"/>
    </source>
</evidence>
<dbReference type="PANTHER" id="PTHR24089">
    <property type="entry name" value="SOLUTE CARRIER FAMILY 25"/>
    <property type="match status" value="1"/>
</dbReference>
<sequence>MTVGDGSERHHLLGSVAARTFLAGGIAGICAKSMVAPLDRVKILLQAHNQHYRHLGVFACLHQVLHREGLPGLFKGNSVQMMRIFPYAAIQFSTFEQYKSLLKPVLSTHPHIAKLCAGSMAGLSAVLITYPLDVIRSRLAFQVKGHSLEAGVVDTVRSMLYVDGGIRSFYRGIVPSIIGMVPYSGLSFYTFETLKNICLDYFPEMLCKPCPQNTGNLVLIVPANLACGGLAGAVAQTVSYPLDVVRRKLQLSTMLPERHKYERGWVETMRVVYRDHGLSKGLFRGMSVNYLRIMPMVSVSFTTYETLKQAFGLDTGRDR</sequence>
<proteinExistence type="inferred from homology"/>
<name>A0ABD0KCJ7_9CAEN</name>
<dbReference type="InterPro" id="IPR023395">
    <property type="entry name" value="MCP_dom_sf"/>
</dbReference>
<feature type="repeat" description="Solcar" evidence="9">
    <location>
        <begin position="15"/>
        <end position="101"/>
    </location>
</feature>
<gene>
    <name evidence="11" type="ORF">BaRGS_00024095</name>
</gene>
<evidence type="ECO:0000256" key="8">
    <source>
        <dbReference type="ARBA" id="ARBA00023136"/>
    </source>
</evidence>
<evidence type="ECO:0000256" key="1">
    <source>
        <dbReference type="ARBA" id="ARBA00004448"/>
    </source>
</evidence>
<dbReference type="GO" id="GO:0005743">
    <property type="term" value="C:mitochondrial inner membrane"/>
    <property type="evidence" value="ECO:0007669"/>
    <property type="project" value="UniProtKB-SubCell"/>
</dbReference>
<feature type="repeat" description="Solcar" evidence="9">
    <location>
        <begin position="109"/>
        <end position="197"/>
    </location>
</feature>
<evidence type="ECO:0008006" key="13">
    <source>
        <dbReference type="Google" id="ProtNLM"/>
    </source>
</evidence>
<evidence type="ECO:0000256" key="5">
    <source>
        <dbReference type="ARBA" id="ARBA00022737"/>
    </source>
</evidence>
<feature type="repeat" description="Solcar" evidence="9">
    <location>
        <begin position="223"/>
        <end position="310"/>
    </location>
</feature>
<keyword evidence="6" id="KW-0999">Mitochondrion inner membrane</keyword>
<evidence type="ECO:0000256" key="9">
    <source>
        <dbReference type="PROSITE-ProRule" id="PRU00282"/>
    </source>
</evidence>
<evidence type="ECO:0000256" key="3">
    <source>
        <dbReference type="ARBA" id="ARBA00022448"/>
    </source>
</evidence>
<dbReference type="PRINTS" id="PR00928">
    <property type="entry name" value="GRAVESDC"/>
</dbReference>
<dbReference type="Gene3D" id="1.50.40.10">
    <property type="entry name" value="Mitochondrial carrier domain"/>
    <property type="match status" value="1"/>
</dbReference>
<evidence type="ECO:0000256" key="2">
    <source>
        <dbReference type="ARBA" id="ARBA00006375"/>
    </source>
</evidence>
<dbReference type="AlphaFoldDB" id="A0ABD0KCJ7"/>
<evidence type="ECO:0000313" key="12">
    <source>
        <dbReference type="Proteomes" id="UP001519460"/>
    </source>
</evidence>
<dbReference type="InterPro" id="IPR002067">
    <property type="entry name" value="MCP"/>
</dbReference>
<organism evidence="11 12">
    <name type="scientific">Batillaria attramentaria</name>
    <dbReference type="NCBI Taxonomy" id="370345"/>
    <lineage>
        <taxon>Eukaryota</taxon>
        <taxon>Metazoa</taxon>
        <taxon>Spiralia</taxon>
        <taxon>Lophotrochozoa</taxon>
        <taxon>Mollusca</taxon>
        <taxon>Gastropoda</taxon>
        <taxon>Caenogastropoda</taxon>
        <taxon>Sorbeoconcha</taxon>
        <taxon>Cerithioidea</taxon>
        <taxon>Batillariidae</taxon>
        <taxon>Batillaria</taxon>
    </lineage>
</organism>
<dbReference type="InterPro" id="IPR002167">
    <property type="entry name" value="GDC-like"/>
</dbReference>
<keyword evidence="8 9" id="KW-0472">Membrane</keyword>
<dbReference type="Proteomes" id="UP001519460">
    <property type="component" value="Unassembled WGS sequence"/>
</dbReference>
<dbReference type="Pfam" id="PF00153">
    <property type="entry name" value="Mito_carr"/>
    <property type="match status" value="3"/>
</dbReference>
<keyword evidence="5" id="KW-0677">Repeat</keyword>
<dbReference type="InterPro" id="IPR018108">
    <property type="entry name" value="MCP_transmembrane"/>
</dbReference>
<reference evidence="11 12" key="1">
    <citation type="journal article" date="2023" name="Sci. Data">
        <title>Genome assembly of the Korean intertidal mud-creeper Batillaria attramentaria.</title>
        <authorList>
            <person name="Patra A.K."/>
            <person name="Ho P.T."/>
            <person name="Jun S."/>
            <person name="Lee S.J."/>
            <person name="Kim Y."/>
            <person name="Won Y.J."/>
        </authorList>
    </citation>
    <scope>NUCLEOTIDE SEQUENCE [LARGE SCALE GENOMIC DNA]</scope>
    <source>
        <strain evidence="11">Wonlab-2016</strain>
    </source>
</reference>